<accession>A0A0B7BWF0</accession>
<name>A0A0B7BWF0_9EUPU</name>
<protein>
    <submittedName>
        <fullName evidence="1">Uncharacterized protein</fullName>
    </submittedName>
</protein>
<organism evidence="1">
    <name type="scientific">Arion vulgaris</name>
    <dbReference type="NCBI Taxonomy" id="1028688"/>
    <lineage>
        <taxon>Eukaryota</taxon>
        <taxon>Metazoa</taxon>
        <taxon>Spiralia</taxon>
        <taxon>Lophotrochozoa</taxon>
        <taxon>Mollusca</taxon>
        <taxon>Gastropoda</taxon>
        <taxon>Heterobranchia</taxon>
        <taxon>Euthyneura</taxon>
        <taxon>Panpulmonata</taxon>
        <taxon>Eupulmonata</taxon>
        <taxon>Stylommatophora</taxon>
        <taxon>Helicina</taxon>
        <taxon>Arionoidea</taxon>
        <taxon>Arionidae</taxon>
        <taxon>Arion</taxon>
    </lineage>
</organism>
<reference evidence="1" key="1">
    <citation type="submission" date="2014-12" db="EMBL/GenBank/DDBJ databases">
        <title>Insight into the proteome of Arion vulgaris.</title>
        <authorList>
            <person name="Aradska J."/>
            <person name="Bulat T."/>
            <person name="Smidak R."/>
            <person name="Sarate P."/>
            <person name="Gangsoo J."/>
            <person name="Sialana F."/>
            <person name="Bilban M."/>
            <person name="Lubec G."/>
        </authorList>
    </citation>
    <scope>NUCLEOTIDE SEQUENCE</scope>
    <source>
        <tissue evidence="1">Skin</tissue>
    </source>
</reference>
<proteinExistence type="predicted"/>
<feature type="non-terminal residue" evidence="1">
    <location>
        <position position="49"/>
    </location>
</feature>
<sequence>MECFKNDVPCHIQSEGGVYNMFYIYYREIIVSTNLDSEKELIRYQWRKS</sequence>
<dbReference type="AlphaFoldDB" id="A0A0B7BWF0"/>
<gene>
    <name evidence="1" type="primary">ORF215236</name>
</gene>
<dbReference type="EMBL" id="HACG01050397">
    <property type="protein sequence ID" value="CEK97262.1"/>
    <property type="molecule type" value="Transcribed_RNA"/>
</dbReference>
<evidence type="ECO:0000313" key="1">
    <source>
        <dbReference type="EMBL" id="CEK97262.1"/>
    </source>
</evidence>